<evidence type="ECO:0000313" key="2">
    <source>
        <dbReference type="Proteomes" id="UP001166286"/>
    </source>
</evidence>
<comment type="caution">
    <text evidence="1">The sequence shown here is derived from an EMBL/GenBank/DDBJ whole genome shotgun (WGS) entry which is preliminary data.</text>
</comment>
<organism evidence="1 2">
    <name type="scientific">Cladonia borealis</name>
    <dbReference type="NCBI Taxonomy" id="184061"/>
    <lineage>
        <taxon>Eukaryota</taxon>
        <taxon>Fungi</taxon>
        <taxon>Dikarya</taxon>
        <taxon>Ascomycota</taxon>
        <taxon>Pezizomycotina</taxon>
        <taxon>Lecanoromycetes</taxon>
        <taxon>OSLEUM clade</taxon>
        <taxon>Lecanoromycetidae</taxon>
        <taxon>Lecanorales</taxon>
        <taxon>Lecanorineae</taxon>
        <taxon>Cladoniaceae</taxon>
        <taxon>Cladonia</taxon>
    </lineage>
</organism>
<dbReference type="AlphaFoldDB" id="A0AA39RB00"/>
<accession>A0AA39RB00</accession>
<sequence length="331" mass="37886">MANALALTLYRAGSSHLSNVASNDVATLINVQEAVQKKLDDPGPTRYFICQMLNAEGSSQKSVLQMLDQSFQKNPQSTGLGTLNRLPFEVRQRIWHEVLKAQFFNVHHLGSELIRYVGGTYRIWLPSGALMLLEDFIISVFRPESYSIKVSENYTGREYAGWSNEHLPRLISHAVKGELEDLHLRNNIFAFEYEDSLDLFLDQLSQQQTLQLRRISLLLLPRHGCWVEPCWGRVIERLPRTINVVLITLDALQDFVYRKSFLQYLSQSRKFIGEVLSGADVLRNQILRQLPHARVVLVGTLFDQLKASDCAAFETLSPDKIWSKLDRKTLL</sequence>
<keyword evidence="2" id="KW-1185">Reference proteome</keyword>
<dbReference type="Proteomes" id="UP001166286">
    <property type="component" value="Unassembled WGS sequence"/>
</dbReference>
<reference evidence="1" key="1">
    <citation type="submission" date="2023-03" db="EMBL/GenBank/DDBJ databases">
        <title>Complete genome of Cladonia borealis.</title>
        <authorList>
            <person name="Park H."/>
        </authorList>
    </citation>
    <scope>NUCLEOTIDE SEQUENCE</scope>
    <source>
        <strain evidence="1">ANT050790</strain>
    </source>
</reference>
<dbReference type="EMBL" id="JAFEKC020000002">
    <property type="protein sequence ID" value="KAK0516803.1"/>
    <property type="molecule type" value="Genomic_DNA"/>
</dbReference>
<protein>
    <submittedName>
        <fullName evidence="1">Uncharacterized protein</fullName>
    </submittedName>
</protein>
<proteinExistence type="predicted"/>
<gene>
    <name evidence="1" type="ORF">JMJ35_001406</name>
</gene>
<evidence type="ECO:0000313" key="1">
    <source>
        <dbReference type="EMBL" id="KAK0516803.1"/>
    </source>
</evidence>
<name>A0AA39RB00_9LECA</name>